<keyword evidence="1" id="KW-0175">Coiled coil</keyword>
<sequence length="841" mass="90972">MNQFYARNEYPNFTGKGPLSISFDYLDREHIFCEVDGVQVPFSWLSSTTVELDDAVQNAFVMVRRITPVQNRIVDFENATILTENDLDTSALQVFHVAQEAIDLTHDIVSLTSDRSIDMLGRYIYNLSDGVNPGDAVNKAQLDAKDLLFQQYLGEIRDKYDTINTWYDTVESDTAYVADVKTAIDAIHSNIQSIETDLLSIQSDVTSKKQDTVNAAAQAASDKQAVAGYKADIEQIKDDADSLSGQVASDRSAVASDRAHVDQQVGAVEGFKDDANAAKSAAESAKNAVDAAENRVAVMEENVSQMQFALTNDPIPLGEWSSTDIPSVPDDTDKSWFYHVTIDGDIDGVTYNAGDEIYWSVGDQTWYRVPRGARVRSINGQDGDVDITIGGLRGLSSSTNSTLHAVLTVGDGGAIKLGNARYLQAEDSSGTSHNILGMRSTDSVLVGVTAARMTLQGSAVDFQDGTETHKVWHSGNDGAGSGLDADKLGGKSSSSYALLSGAAFTGPVSVAGGLSTNDSYNISGYDVTARNNLLTAAGSLYTGSDNKHALQGNDSWLRLNPAGAFTSGIYCGMSLLRTDGALQIGSGGATFNCNSSAFTYKGSTVWHSGNFNPSNYLGKTARAADSSKLAGLPLWTSGNNYGVVVWTQTNGVTSIGRYLDFHSASDTDTDSLDWRIYLTSTSANSALGFLNDAGSLRFEFLDSGEFRADGNVIGYYSDERLKDVVGGVEGLSAIRQWKPITYYGSKDGERLSNGAIKSDRLEIGLSAQSVQITNPELIHPAPFDWDSEKQKSISGNDYKTLDYPRVSAVLVAALQELDKQVQELSRPWYVKVWQWVRRLFK</sequence>
<comment type="caution">
    <text evidence="3">The sequence shown here is derived from an EMBL/GenBank/DDBJ whole genome shotgun (WGS) entry which is preliminary data.</text>
</comment>
<dbReference type="Gene3D" id="1.10.287.1490">
    <property type="match status" value="1"/>
</dbReference>
<protein>
    <submittedName>
        <fullName evidence="3">Phage tail fiber protein</fullName>
    </submittedName>
</protein>
<dbReference type="Pfam" id="PF03906">
    <property type="entry name" value="Phage_T7_tail"/>
    <property type="match status" value="1"/>
</dbReference>
<evidence type="ECO:0000313" key="3">
    <source>
        <dbReference type="EMBL" id="MFA0812000.1"/>
    </source>
</evidence>
<feature type="coiled-coil region" evidence="1">
    <location>
        <begin position="275"/>
        <end position="309"/>
    </location>
</feature>
<dbReference type="InterPro" id="IPR005604">
    <property type="entry name" value="Phage_T7_tail_fibre-like_N"/>
</dbReference>
<reference evidence="3 4" key="1">
    <citation type="submission" date="2024-08" db="EMBL/GenBank/DDBJ databases">
        <authorList>
            <person name="Ishaq N."/>
        </authorList>
    </citation>
    <scope>NUCLEOTIDE SEQUENCE [LARGE SCALE GENOMIC DNA]</scope>
    <source>
        <strain evidence="3 4">DSM 18651</strain>
    </source>
</reference>
<name>A0ABV4P0Y2_9GAMM</name>
<dbReference type="RefSeq" id="WP_371839612.1">
    <property type="nucleotide sequence ID" value="NZ_JBGMEK010000031.1"/>
</dbReference>
<gene>
    <name evidence="3" type="ORF">ACCI49_13850</name>
</gene>
<evidence type="ECO:0000313" key="4">
    <source>
        <dbReference type="Proteomes" id="UP001569428"/>
    </source>
</evidence>
<dbReference type="PROSITE" id="PS51688">
    <property type="entry name" value="ICA"/>
    <property type="match status" value="1"/>
</dbReference>
<organism evidence="3 4">
    <name type="scientific">Microbulbifer epialgicus</name>
    <dbReference type="NCBI Taxonomy" id="393907"/>
    <lineage>
        <taxon>Bacteria</taxon>
        <taxon>Pseudomonadati</taxon>
        <taxon>Pseudomonadota</taxon>
        <taxon>Gammaproteobacteria</taxon>
        <taxon>Cellvibrionales</taxon>
        <taxon>Microbulbiferaceae</taxon>
        <taxon>Microbulbifer</taxon>
    </lineage>
</organism>
<evidence type="ECO:0000259" key="2">
    <source>
        <dbReference type="PROSITE" id="PS51688"/>
    </source>
</evidence>
<dbReference type="EMBL" id="JBGMEK010000031">
    <property type="protein sequence ID" value="MFA0812000.1"/>
    <property type="molecule type" value="Genomic_DNA"/>
</dbReference>
<feature type="domain" description="Peptidase S74" evidence="2">
    <location>
        <begin position="717"/>
        <end position="828"/>
    </location>
</feature>
<proteinExistence type="predicted"/>
<dbReference type="InterPro" id="IPR030392">
    <property type="entry name" value="S74_ICA"/>
</dbReference>
<evidence type="ECO:0000256" key="1">
    <source>
        <dbReference type="SAM" id="Coils"/>
    </source>
</evidence>
<keyword evidence="4" id="KW-1185">Reference proteome</keyword>
<accession>A0ABV4P0Y2</accession>
<dbReference type="Proteomes" id="UP001569428">
    <property type="component" value="Unassembled WGS sequence"/>
</dbReference>